<evidence type="ECO:0000313" key="3">
    <source>
        <dbReference type="EMBL" id="MBP4137069.1"/>
    </source>
</evidence>
<feature type="transmembrane region" description="Helical" evidence="1">
    <location>
        <begin position="225"/>
        <end position="243"/>
    </location>
</feature>
<dbReference type="AlphaFoldDB" id="A0A940XCF1"/>
<reference evidence="3 4" key="1">
    <citation type="submission" date="2021-03" db="EMBL/GenBank/DDBJ databases">
        <title>Flavobacterium Flabelliformis Sp. Nov. And Flavobacterium Geliluteum Sp. Nov., Two Novel Multidrug Resistant Psychrophilic Species Isolated From Antarctica.</title>
        <authorList>
            <person name="Kralova S."/>
            <person name="Busse H.J."/>
            <person name="Bezdicek M."/>
            <person name="Nykrynova M."/>
            <person name="Kroupova E."/>
            <person name="Krsek D."/>
            <person name="Sedlacek I."/>
        </authorList>
    </citation>
    <scope>NUCLEOTIDE SEQUENCE [LARGE SCALE GENOMIC DNA]</scope>
    <source>
        <strain evidence="3 4">P7388</strain>
    </source>
</reference>
<dbReference type="InterPro" id="IPR008756">
    <property type="entry name" value="Peptidase_M56"/>
</dbReference>
<sequence>MEVMYKTLLYVFISSFVFGIILAVITYVFMFLSSHCKAQLRYNVLVIFLFVFVAAIVFFGMTHISNPYESIHHQVVLPILSHNEENYNPKVVQISESFLFFKTLYLKIYDFALEITLVWSFIFCYKMIKLFLVIKNIKSVIFKNKIELNGDWNNKIQQYCKKIGIKKNVKVYLSSAISSPAVFGFFKPIVLIPIQLTTGLSSDQLEAVIYHELIHIKRYDSIVNLAQNLLEVIFFFNLPLLWLSNLIRIEREKCCDDAVLKITHNKKDYISALYICAEINVGNQELALSFASNNEILLDRVERIILDGQNSFNKIKISTFYSFAMFLFVLLIGFTYQLKLYNLFNIVPETSINEIAKTPVDNDYIILTGITSNTLSEKEGRNIVSVLNKMINQMSHEKLIINDAEKVSFLLDNNQLIINGEAQSYKIFNRYQSQYIKKSDWRICYNFKIKK</sequence>
<name>A0A940XCF1_9FLAO</name>
<comment type="caution">
    <text evidence="3">The sequence shown here is derived from an EMBL/GenBank/DDBJ whole genome shotgun (WGS) entry which is preliminary data.</text>
</comment>
<evidence type="ECO:0000256" key="1">
    <source>
        <dbReference type="SAM" id="Phobius"/>
    </source>
</evidence>
<feature type="transmembrane region" description="Helical" evidence="1">
    <location>
        <begin position="44"/>
        <end position="64"/>
    </location>
</feature>
<dbReference type="Pfam" id="PF05569">
    <property type="entry name" value="Peptidase_M56"/>
    <property type="match status" value="1"/>
</dbReference>
<feature type="transmembrane region" description="Helical" evidence="1">
    <location>
        <begin position="12"/>
        <end position="32"/>
    </location>
</feature>
<keyword evidence="1" id="KW-0812">Transmembrane</keyword>
<keyword evidence="1" id="KW-1133">Transmembrane helix</keyword>
<keyword evidence="1" id="KW-0472">Membrane</keyword>
<feature type="transmembrane region" description="Helical" evidence="1">
    <location>
        <begin position="108"/>
        <end position="128"/>
    </location>
</feature>
<feature type="domain" description="Peptidase M56" evidence="2">
    <location>
        <begin position="23"/>
        <end position="302"/>
    </location>
</feature>
<organism evidence="3 4">
    <name type="scientific">Flavobacterium geliluteum</name>
    <dbReference type="NCBI Taxonomy" id="2816120"/>
    <lineage>
        <taxon>Bacteria</taxon>
        <taxon>Pseudomonadati</taxon>
        <taxon>Bacteroidota</taxon>
        <taxon>Flavobacteriia</taxon>
        <taxon>Flavobacteriales</taxon>
        <taxon>Flavobacteriaceae</taxon>
        <taxon>Flavobacterium</taxon>
    </lineage>
</organism>
<evidence type="ECO:0000313" key="4">
    <source>
        <dbReference type="Proteomes" id="UP000675047"/>
    </source>
</evidence>
<dbReference type="EMBL" id="JAGFBV010000003">
    <property type="protein sequence ID" value="MBP4137069.1"/>
    <property type="molecule type" value="Genomic_DNA"/>
</dbReference>
<keyword evidence="4" id="KW-1185">Reference proteome</keyword>
<feature type="transmembrane region" description="Helical" evidence="1">
    <location>
        <begin position="320"/>
        <end position="338"/>
    </location>
</feature>
<feature type="transmembrane region" description="Helical" evidence="1">
    <location>
        <begin position="171"/>
        <end position="194"/>
    </location>
</feature>
<proteinExistence type="predicted"/>
<dbReference type="Proteomes" id="UP000675047">
    <property type="component" value="Unassembled WGS sequence"/>
</dbReference>
<accession>A0A940XCF1</accession>
<dbReference type="PANTHER" id="PTHR34978:SF3">
    <property type="entry name" value="SLR0241 PROTEIN"/>
    <property type="match status" value="1"/>
</dbReference>
<evidence type="ECO:0000259" key="2">
    <source>
        <dbReference type="Pfam" id="PF05569"/>
    </source>
</evidence>
<protein>
    <submittedName>
        <fullName evidence="3">M56 family metallopeptidase</fullName>
    </submittedName>
</protein>
<dbReference type="RefSeq" id="WP_210665110.1">
    <property type="nucleotide sequence ID" value="NZ_JAGFBV010000003.1"/>
</dbReference>
<dbReference type="PANTHER" id="PTHR34978">
    <property type="entry name" value="POSSIBLE SENSOR-TRANSDUCER PROTEIN BLAR"/>
    <property type="match status" value="1"/>
</dbReference>
<dbReference type="Gene3D" id="3.30.2010.10">
    <property type="entry name" value="Metalloproteases ('zincins'), catalytic domain"/>
    <property type="match status" value="1"/>
</dbReference>
<dbReference type="InterPro" id="IPR052173">
    <property type="entry name" value="Beta-lactam_resp_regulator"/>
</dbReference>
<dbReference type="CDD" id="cd07341">
    <property type="entry name" value="M56_BlaR1_MecR1_like"/>
    <property type="match status" value="1"/>
</dbReference>
<gene>
    <name evidence="3" type="ORF">J3495_03125</name>
</gene>